<evidence type="ECO:0000313" key="3">
    <source>
        <dbReference type="Proteomes" id="UP000886595"/>
    </source>
</evidence>
<sequence length="179" mass="19583">MGDQGSPGQTRVQQPLNLPSEEAREEGEILPVGENLKTTPSKEFQEQVANTQAAGNEVISDPVDTEEGLQMVKEDLQDDVEEGIRGQEEEKITQDEEVQLVEEEEKGHGAGEVAQKQGVRKKLSKLMVSTAARTKMRTANALVSPRKRAAARISSRYGDNSKQQESKGPSNPSSDQLKL</sequence>
<comment type="caution">
    <text evidence="2">The sequence shown here is derived from an EMBL/GenBank/DDBJ whole genome shotgun (WGS) entry which is preliminary data.</text>
</comment>
<feature type="region of interest" description="Disordered" evidence="1">
    <location>
        <begin position="137"/>
        <end position="179"/>
    </location>
</feature>
<evidence type="ECO:0000256" key="1">
    <source>
        <dbReference type="SAM" id="MobiDB-lite"/>
    </source>
</evidence>
<proteinExistence type="predicted"/>
<gene>
    <name evidence="2" type="ORF">Bca52824_061119</name>
</gene>
<reference evidence="2 3" key="1">
    <citation type="submission" date="2020-02" db="EMBL/GenBank/DDBJ databases">
        <authorList>
            <person name="Ma Q."/>
            <person name="Huang Y."/>
            <person name="Song X."/>
            <person name="Pei D."/>
        </authorList>
    </citation>
    <scope>NUCLEOTIDE SEQUENCE [LARGE SCALE GENOMIC DNA]</scope>
    <source>
        <strain evidence="2">Sxm20200214</strain>
        <tissue evidence="2">Leaf</tissue>
    </source>
</reference>
<dbReference type="Proteomes" id="UP000886595">
    <property type="component" value="Unassembled WGS sequence"/>
</dbReference>
<feature type="region of interest" description="Disordered" evidence="1">
    <location>
        <begin position="1"/>
        <end position="39"/>
    </location>
</feature>
<evidence type="ECO:0000313" key="2">
    <source>
        <dbReference type="EMBL" id="KAG2278564.1"/>
    </source>
</evidence>
<dbReference type="AlphaFoldDB" id="A0A8X7UHE0"/>
<dbReference type="OrthoDB" id="10287088at2759"/>
<keyword evidence="3" id="KW-1185">Reference proteome</keyword>
<feature type="compositionally biased region" description="Polar residues" evidence="1">
    <location>
        <begin position="157"/>
        <end position="179"/>
    </location>
</feature>
<accession>A0A8X7UHE0</accession>
<name>A0A8X7UHE0_BRACI</name>
<dbReference type="EMBL" id="JAAMPC010000012">
    <property type="protein sequence ID" value="KAG2278564.1"/>
    <property type="molecule type" value="Genomic_DNA"/>
</dbReference>
<protein>
    <submittedName>
        <fullName evidence="2">Uncharacterized protein</fullName>
    </submittedName>
</protein>
<organism evidence="2 3">
    <name type="scientific">Brassica carinata</name>
    <name type="common">Ethiopian mustard</name>
    <name type="synonym">Abyssinian cabbage</name>
    <dbReference type="NCBI Taxonomy" id="52824"/>
    <lineage>
        <taxon>Eukaryota</taxon>
        <taxon>Viridiplantae</taxon>
        <taxon>Streptophyta</taxon>
        <taxon>Embryophyta</taxon>
        <taxon>Tracheophyta</taxon>
        <taxon>Spermatophyta</taxon>
        <taxon>Magnoliopsida</taxon>
        <taxon>eudicotyledons</taxon>
        <taxon>Gunneridae</taxon>
        <taxon>Pentapetalae</taxon>
        <taxon>rosids</taxon>
        <taxon>malvids</taxon>
        <taxon>Brassicales</taxon>
        <taxon>Brassicaceae</taxon>
        <taxon>Brassiceae</taxon>
        <taxon>Brassica</taxon>
    </lineage>
</organism>
<feature type="compositionally biased region" description="Polar residues" evidence="1">
    <location>
        <begin position="1"/>
        <end position="17"/>
    </location>
</feature>